<dbReference type="PANTHER" id="PTHR23427">
    <property type="entry name" value="SURFEIT LOCUS PROTEIN"/>
    <property type="match status" value="1"/>
</dbReference>
<dbReference type="InterPro" id="IPR002994">
    <property type="entry name" value="Surf1/Shy1"/>
</dbReference>
<keyword evidence="6" id="KW-1003">Cell membrane</keyword>
<sequence>MSNIDSSKRSASWMVLAAICVVITCLCLAIWQYRRGVEKEALLATSDTAVLDINALPMVNNESLHGKAAMLEGRWVEGHWWLLDNQVVQSKSGFDLLLPFELSNHALIIVNVGFVPAQGLREAPSDLPSVASFTTTFTSILKTKDLKGFTLADEPDQNPTFPQLVQFIDLSFFERQLKRPILPMIAYASDQLNSNLTPHFQISTMPAQKHFAYALQWLLLGFAAFIVAFVALKSQQRSLIHEE</sequence>
<evidence type="ECO:0000313" key="8">
    <source>
        <dbReference type="Proteomes" id="UP000664904"/>
    </source>
</evidence>
<name>A0A975DHN3_9GAMM</name>
<dbReference type="EMBL" id="CP072133">
    <property type="protein sequence ID" value="QTH70476.1"/>
    <property type="molecule type" value="Genomic_DNA"/>
</dbReference>
<comment type="subcellular location">
    <subcellularLocation>
        <location evidence="6">Cell membrane</location>
        <topology evidence="6">Multi-pass membrane protein</topology>
    </subcellularLocation>
    <subcellularLocation>
        <location evidence="1">Membrane</location>
    </subcellularLocation>
</comment>
<evidence type="ECO:0000256" key="4">
    <source>
        <dbReference type="ARBA" id="ARBA00022989"/>
    </source>
</evidence>
<feature type="transmembrane region" description="Helical" evidence="6">
    <location>
        <begin position="211"/>
        <end position="232"/>
    </location>
</feature>
<organism evidence="7 8">
    <name type="scientific">Pseudoalteromonas xiamenensis</name>
    <dbReference type="NCBI Taxonomy" id="882626"/>
    <lineage>
        <taxon>Bacteria</taxon>
        <taxon>Pseudomonadati</taxon>
        <taxon>Pseudomonadota</taxon>
        <taxon>Gammaproteobacteria</taxon>
        <taxon>Alteromonadales</taxon>
        <taxon>Pseudoalteromonadaceae</taxon>
        <taxon>Pseudoalteromonas</taxon>
    </lineage>
</organism>
<keyword evidence="5 6" id="KW-0472">Membrane</keyword>
<proteinExistence type="inferred from homology"/>
<dbReference type="CDD" id="cd06662">
    <property type="entry name" value="SURF1"/>
    <property type="match status" value="1"/>
</dbReference>
<dbReference type="Pfam" id="PF02104">
    <property type="entry name" value="SURF1"/>
    <property type="match status" value="1"/>
</dbReference>
<evidence type="ECO:0000256" key="6">
    <source>
        <dbReference type="RuleBase" id="RU363076"/>
    </source>
</evidence>
<feature type="transmembrane region" description="Helical" evidence="6">
    <location>
        <begin position="12"/>
        <end position="33"/>
    </location>
</feature>
<keyword evidence="3 6" id="KW-0812">Transmembrane</keyword>
<evidence type="ECO:0000313" key="7">
    <source>
        <dbReference type="EMBL" id="QTH70476.1"/>
    </source>
</evidence>
<evidence type="ECO:0000256" key="1">
    <source>
        <dbReference type="ARBA" id="ARBA00004370"/>
    </source>
</evidence>
<evidence type="ECO:0000256" key="3">
    <source>
        <dbReference type="ARBA" id="ARBA00022692"/>
    </source>
</evidence>
<dbReference type="KEGG" id="pxi:J5O05_10805"/>
<gene>
    <name evidence="7" type="ORF">J5O05_10805</name>
</gene>
<dbReference type="PANTHER" id="PTHR23427:SF2">
    <property type="entry name" value="SURFEIT LOCUS PROTEIN 1"/>
    <property type="match status" value="1"/>
</dbReference>
<dbReference type="AlphaFoldDB" id="A0A975DHN3"/>
<evidence type="ECO:0000256" key="2">
    <source>
        <dbReference type="ARBA" id="ARBA00007165"/>
    </source>
</evidence>
<dbReference type="PROSITE" id="PS50895">
    <property type="entry name" value="SURF1"/>
    <property type="match status" value="1"/>
</dbReference>
<reference evidence="7" key="1">
    <citation type="submission" date="2021-03" db="EMBL/GenBank/DDBJ databases">
        <title>Complete Genome of Pseudoalteromonas xiamenensis STKMTI.2, a new potential marine bacterium producing anti-Vibrio compounds.</title>
        <authorList>
            <person name="Handayani D.P."/>
            <person name="Isnansetyo A."/>
            <person name="Istiqomah I."/>
            <person name="Jumina J."/>
        </authorList>
    </citation>
    <scope>NUCLEOTIDE SEQUENCE</scope>
    <source>
        <strain evidence="7">STKMTI.2</strain>
    </source>
</reference>
<accession>A0A975DHN3</accession>
<dbReference type="RefSeq" id="WP_208842066.1">
    <property type="nucleotide sequence ID" value="NZ_CP072133.1"/>
</dbReference>
<dbReference type="Proteomes" id="UP000664904">
    <property type="component" value="Chromosome"/>
</dbReference>
<keyword evidence="8" id="KW-1185">Reference proteome</keyword>
<evidence type="ECO:0000256" key="5">
    <source>
        <dbReference type="ARBA" id="ARBA00023136"/>
    </source>
</evidence>
<dbReference type="InterPro" id="IPR045214">
    <property type="entry name" value="Surf1/Surf4"/>
</dbReference>
<dbReference type="GO" id="GO:0005886">
    <property type="term" value="C:plasma membrane"/>
    <property type="evidence" value="ECO:0007669"/>
    <property type="project" value="UniProtKB-SubCell"/>
</dbReference>
<protein>
    <recommendedName>
        <fullName evidence="6">SURF1-like protein</fullName>
    </recommendedName>
</protein>
<comment type="similarity">
    <text evidence="2 6">Belongs to the SURF1 family.</text>
</comment>
<keyword evidence="4 6" id="KW-1133">Transmembrane helix</keyword>